<dbReference type="KEGG" id="nal:B005_3511"/>
<proteinExistence type="predicted"/>
<organism evidence="2 3">
    <name type="scientific">Nocardiopsis alba (strain ATCC BAA-2165 / BE74)</name>
    <dbReference type="NCBI Taxonomy" id="1205910"/>
    <lineage>
        <taxon>Bacteria</taxon>
        <taxon>Bacillati</taxon>
        <taxon>Actinomycetota</taxon>
        <taxon>Actinomycetes</taxon>
        <taxon>Streptosporangiales</taxon>
        <taxon>Nocardiopsidaceae</taxon>
        <taxon>Nocardiopsis</taxon>
    </lineage>
</organism>
<dbReference type="HOGENOM" id="CLU_3236693_0_0_11"/>
<gene>
    <name evidence="2" type="ordered locus">B005_3511</name>
</gene>
<accession>J7LJ12</accession>
<evidence type="ECO:0000313" key="2">
    <source>
        <dbReference type="EMBL" id="AFR10944.1"/>
    </source>
</evidence>
<sequence length="43" mass="4357">MAEHGRFVSTGTQGVPEDGGDHRVALSVRLGDASVGSVSGRFG</sequence>
<reference evidence="3" key="2">
    <citation type="submission" date="2012-08" db="EMBL/GenBank/DDBJ databases">
        <title>Whole-genome sequence of Nocardiopsis alba strain ATCC BAA-2165 associated with honeybees.</title>
        <authorList>
            <person name="Qiao J."/>
            <person name="Chen L."/>
            <person name="Li Y."/>
            <person name="Wang J."/>
            <person name="Zhang W."/>
            <person name="Chen S."/>
        </authorList>
    </citation>
    <scope>NUCLEOTIDE SEQUENCE [LARGE SCALE GENOMIC DNA]</scope>
    <source>
        <strain evidence="3">ATCC BAA-2165 / BE74</strain>
    </source>
</reference>
<reference evidence="2 3" key="1">
    <citation type="journal article" date="2012" name="J. Bacteriol.">
        <title>Whole-Genome Sequence of Nocardiopsis alba Strain ATCC BAA-2165, Associated with Honeybees.</title>
        <authorList>
            <person name="Qiao J."/>
            <person name="Chen L."/>
            <person name="Li Y."/>
            <person name="Wang J."/>
            <person name="Zhang W."/>
            <person name="Chen S."/>
        </authorList>
    </citation>
    <scope>NUCLEOTIDE SEQUENCE [LARGE SCALE GENOMIC DNA]</scope>
    <source>
        <strain evidence="3">ATCC BAA-2165 / BE74</strain>
    </source>
</reference>
<dbReference type="Proteomes" id="UP000003779">
    <property type="component" value="Chromosome"/>
</dbReference>
<evidence type="ECO:0000256" key="1">
    <source>
        <dbReference type="SAM" id="MobiDB-lite"/>
    </source>
</evidence>
<feature type="region of interest" description="Disordered" evidence="1">
    <location>
        <begin position="1"/>
        <end position="22"/>
    </location>
</feature>
<protein>
    <submittedName>
        <fullName evidence="2">Uncharacterized protein</fullName>
    </submittedName>
</protein>
<dbReference type="AlphaFoldDB" id="J7LJ12"/>
<evidence type="ECO:0000313" key="3">
    <source>
        <dbReference type="Proteomes" id="UP000003779"/>
    </source>
</evidence>
<dbReference type="EMBL" id="CP003788">
    <property type="protein sequence ID" value="AFR10944.1"/>
    <property type="molecule type" value="Genomic_DNA"/>
</dbReference>
<name>J7LJ12_NOCAA</name>